<dbReference type="Proteomes" id="UP000838412">
    <property type="component" value="Chromosome 8"/>
</dbReference>
<dbReference type="OrthoDB" id="431720at2759"/>
<dbReference type="AlphaFoldDB" id="A0A8K0F246"/>
<keyword evidence="4" id="KW-1185">Reference proteome</keyword>
<gene>
    <name evidence="3" type="primary">CACNA1B</name>
    <name evidence="3" type="ORF">BLAG_LOCUS23363</name>
</gene>
<feature type="compositionally biased region" description="Basic and acidic residues" evidence="1">
    <location>
        <begin position="487"/>
        <end position="499"/>
    </location>
</feature>
<dbReference type="Pfam" id="PF00078">
    <property type="entry name" value="RVT_1"/>
    <property type="match status" value="1"/>
</dbReference>
<sequence length="659" mass="74945">MSDLATRAPPPVVSVWDMWHRLRNVRAGKATGPDGISPRLIREFAFELSQPLCDIMNASLCQGEVPDMFKEADVVPVPKEMPPRLDKLRPISLTPIFAKVCEGLVRDWCLLDILPNLDPRQFGSLHGCSTVHYLTRLVHNILQAADRQGHVTTLVLTDFSRAFDYVHHQTAICKLVDLGVRPSLVPWVSSFLTERRQRVRYQGEVSDWQTLTCGVPQAPRIQDDIDGLNEWTDANFMTLNPTKCKVMVFCFLRNPPPPPVITIGPSHLEVVQAARILGVILQHNLRWTDHVTSIVGKASKRLYVLRILKKHGLDTSDLILIYIGFVRPALEYACVIWHPGLTRDLSLKIERVQKRSLRVILGPEYDCYNTALNTSGLTRLDNRRDELCLRFAQSLKNSDRYRDWLPASRGDVHKRSLRNNMKLTSRGLANVASGLLKFNVEQKKQPIRRDYSAHEQIMQSGDPGALSVPDQLDGQDGYQYEGSPRMGRRDGMTSGHREAAMASSQASRVATSLQKDLESYEIIRIGGWRKAGAAKPGDQSGGQVTWRLFKQFAWTTWMASFSASGAGPPMNPEERRRQLEERRKYKHTVARRARTMAYYNPIPAQKNCITDNRSLFILREDNIIRRYCKRITEWGYPFKTLPTAHRIRRNESPSAIIPT</sequence>
<organism evidence="3 4">
    <name type="scientific">Branchiostoma lanceolatum</name>
    <name type="common">Common lancelet</name>
    <name type="synonym">Amphioxus lanceolatum</name>
    <dbReference type="NCBI Taxonomy" id="7740"/>
    <lineage>
        <taxon>Eukaryota</taxon>
        <taxon>Metazoa</taxon>
        <taxon>Chordata</taxon>
        <taxon>Cephalochordata</taxon>
        <taxon>Leptocardii</taxon>
        <taxon>Amphioxiformes</taxon>
        <taxon>Branchiostomatidae</taxon>
        <taxon>Branchiostoma</taxon>
    </lineage>
</organism>
<proteinExistence type="predicted"/>
<dbReference type="CDD" id="cd01650">
    <property type="entry name" value="RT_nLTR_like"/>
    <property type="match status" value="1"/>
</dbReference>
<feature type="domain" description="Reverse transcriptase" evidence="2">
    <location>
        <begin position="78"/>
        <end position="219"/>
    </location>
</feature>
<protein>
    <submittedName>
        <fullName evidence="3">CACNA1B protein</fullName>
    </submittedName>
</protein>
<feature type="region of interest" description="Disordered" evidence="1">
    <location>
        <begin position="479"/>
        <end position="507"/>
    </location>
</feature>
<reference evidence="3" key="1">
    <citation type="submission" date="2022-01" db="EMBL/GenBank/DDBJ databases">
        <authorList>
            <person name="Braso-Vives M."/>
        </authorList>
    </citation>
    <scope>NUCLEOTIDE SEQUENCE</scope>
</reference>
<dbReference type="EMBL" id="OV696693">
    <property type="protein sequence ID" value="CAH1271285.1"/>
    <property type="molecule type" value="Genomic_DNA"/>
</dbReference>
<dbReference type="PANTHER" id="PTHR47510:SF3">
    <property type="entry name" value="ENDO_EXONUCLEASE_PHOSPHATASE DOMAIN-CONTAINING PROTEIN"/>
    <property type="match status" value="1"/>
</dbReference>
<evidence type="ECO:0000259" key="2">
    <source>
        <dbReference type="Pfam" id="PF00078"/>
    </source>
</evidence>
<accession>A0A8K0F246</accession>
<dbReference type="InterPro" id="IPR000477">
    <property type="entry name" value="RT_dom"/>
</dbReference>
<evidence type="ECO:0000313" key="3">
    <source>
        <dbReference type="EMBL" id="CAH1271285.1"/>
    </source>
</evidence>
<evidence type="ECO:0000256" key="1">
    <source>
        <dbReference type="SAM" id="MobiDB-lite"/>
    </source>
</evidence>
<evidence type="ECO:0000313" key="4">
    <source>
        <dbReference type="Proteomes" id="UP000838412"/>
    </source>
</evidence>
<name>A0A8K0F246_BRALA</name>
<dbReference type="PANTHER" id="PTHR47510">
    <property type="entry name" value="REVERSE TRANSCRIPTASE DOMAIN-CONTAINING PROTEIN"/>
    <property type="match status" value="1"/>
</dbReference>